<feature type="transmembrane region" description="Helical" evidence="8">
    <location>
        <begin position="22"/>
        <end position="48"/>
    </location>
</feature>
<keyword evidence="7 8" id="KW-0472">Membrane</keyword>
<name>A0AAJ1R917_9FLAO</name>
<sequence length="371" mass="41851">MKVKLLSSKYLQNQIASLLSKIYGVTFLLIKMFIEIILLFFGTIFAFWLSAICGGGASLILIPILNLLLPASVVPFSLTIGTFTSSVSRIAVFKKHINWKIFFWFVPFSIPAVLIGAYLIKYINPNYLQLIVAFFLVSNVPQLFKKVKDNEKDDNTSPTYVLAIIGFLAGFVSGITGAIGLLFNRFYLQFGLKKEEIVATRAANEVFLHLIKLIIYISLGLYSNLALWLGIAVAVATIISSYTFKYILPLLSESIFRKVGYGAMVVSGIILLIGTSDKIIQQNKLGVTIAKSESIISWRSTDFIIEFAFDEGLEIERPIHPQELPAHLKTKYASLKNHFDIIHLEKVFTFRNEPSYEFYCYKNNQLTKFES</sequence>
<dbReference type="PANTHER" id="PTHR30269">
    <property type="entry name" value="TRANSMEMBRANE PROTEIN YFCA"/>
    <property type="match status" value="1"/>
</dbReference>
<evidence type="ECO:0000256" key="6">
    <source>
        <dbReference type="ARBA" id="ARBA00022989"/>
    </source>
</evidence>
<keyword evidence="3" id="KW-0813">Transport</keyword>
<feature type="transmembrane region" description="Helical" evidence="8">
    <location>
        <begin position="60"/>
        <end position="81"/>
    </location>
</feature>
<evidence type="ECO:0000256" key="3">
    <source>
        <dbReference type="ARBA" id="ARBA00022448"/>
    </source>
</evidence>
<dbReference type="Pfam" id="PF01925">
    <property type="entry name" value="TauE"/>
    <property type="match status" value="1"/>
</dbReference>
<dbReference type="Proteomes" id="UP001225933">
    <property type="component" value="Unassembled WGS sequence"/>
</dbReference>
<comment type="similarity">
    <text evidence="2 8">Belongs to the 4-toluene sulfonate uptake permease (TSUP) (TC 2.A.102) family.</text>
</comment>
<evidence type="ECO:0000256" key="5">
    <source>
        <dbReference type="ARBA" id="ARBA00022692"/>
    </source>
</evidence>
<dbReference type="GO" id="GO:0005886">
    <property type="term" value="C:plasma membrane"/>
    <property type="evidence" value="ECO:0007669"/>
    <property type="project" value="UniProtKB-SubCell"/>
</dbReference>
<evidence type="ECO:0000256" key="4">
    <source>
        <dbReference type="ARBA" id="ARBA00022475"/>
    </source>
</evidence>
<reference evidence="9" key="1">
    <citation type="submission" date="2023-06" db="EMBL/GenBank/DDBJ databases">
        <title>Two Chryseobacterium gambrini strains from China.</title>
        <authorList>
            <person name="Zeng J."/>
            <person name="Wu Y."/>
        </authorList>
    </citation>
    <scope>NUCLEOTIDE SEQUENCE</scope>
    <source>
        <strain evidence="9">SQ219</strain>
    </source>
</reference>
<comment type="caution">
    <text evidence="9">The sequence shown here is derived from an EMBL/GenBank/DDBJ whole genome shotgun (WGS) entry which is preliminary data.</text>
</comment>
<evidence type="ECO:0000313" key="10">
    <source>
        <dbReference type="Proteomes" id="UP001225933"/>
    </source>
</evidence>
<dbReference type="AlphaFoldDB" id="A0AAJ1R917"/>
<evidence type="ECO:0000256" key="8">
    <source>
        <dbReference type="RuleBase" id="RU363041"/>
    </source>
</evidence>
<evidence type="ECO:0000256" key="1">
    <source>
        <dbReference type="ARBA" id="ARBA00004651"/>
    </source>
</evidence>
<accession>A0AAJ1R917</accession>
<comment type="subcellular location">
    <subcellularLocation>
        <location evidence="1 8">Cell membrane</location>
        <topology evidence="1 8">Multi-pass membrane protein</topology>
    </subcellularLocation>
</comment>
<keyword evidence="5 8" id="KW-0812">Transmembrane</keyword>
<proteinExistence type="inferred from homology"/>
<keyword evidence="6 8" id="KW-1133">Transmembrane helix</keyword>
<feature type="transmembrane region" description="Helical" evidence="8">
    <location>
        <begin position="101"/>
        <end position="120"/>
    </location>
</feature>
<evidence type="ECO:0000256" key="2">
    <source>
        <dbReference type="ARBA" id="ARBA00009142"/>
    </source>
</evidence>
<protein>
    <recommendedName>
        <fullName evidence="8">Probable membrane transporter protein</fullName>
    </recommendedName>
</protein>
<feature type="transmembrane region" description="Helical" evidence="8">
    <location>
        <begin position="160"/>
        <end position="182"/>
    </location>
</feature>
<evidence type="ECO:0000256" key="7">
    <source>
        <dbReference type="ARBA" id="ARBA00023136"/>
    </source>
</evidence>
<dbReference type="RefSeq" id="WP_250902074.1">
    <property type="nucleotide sequence ID" value="NZ_JAUHGV010000029.1"/>
</dbReference>
<dbReference type="InterPro" id="IPR002781">
    <property type="entry name" value="TM_pro_TauE-like"/>
</dbReference>
<feature type="transmembrane region" description="Helical" evidence="8">
    <location>
        <begin position="225"/>
        <end position="247"/>
    </location>
</feature>
<organism evidence="9 10">
    <name type="scientific">Chryseobacterium gambrini</name>
    <dbReference type="NCBI Taxonomy" id="373672"/>
    <lineage>
        <taxon>Bacteria</taxon>
        <taxon>Pseudomonadati</taxon>
        <taxon>Bacteroidota</taxon>
        <taxon>Flavobacteriia</taxon>
        <taxon>Flavobacteriales</taxon>
        <taxon>Weeksellaceae</taxon>
        <taxon>Chryseobacterium group</taxon>
        <taxon>Chryseobacterium</taxon>
    </lineage>
</organism>
<evidence type="ECO:0000313" key="9">
    <source>
        <dbReference type="EMBL" id="MDN4014457.1"/>
    </source>
</evidence>
<dbReference type="InterPro" id="IPR052017">
    <property type="entry name" value="TSUP"/>
</dbReference>
<feature type="transmembrane region" description="Helical" evidence="8">
    <location>
        <begin position="259"/>
        <end position="276"/>
    </location>
</feature>
<gene>
    <name evidence="9" type="ORF">QX233_18455</name>
</gene>
<keyword evidence="4 8" id="KW-1003">Cell membrane</keyword>
<dbReference type="PANTHER" id="PTHR30269:SF37">
    <property type="entry name" value="MEMBRANE TRANSPORTER PROTEIN"/>
    <property type="match status" value="1"/>
</dbReference>
<dbReference type="EMBL" id="JAUHGV010000029">
    <property type="protein sequence ID" value="MDN4014457.1"/>
    <property type="molecule type" value="Genomic_DNA"/>
</dbReference>